<keyword evidence="1" id="KW-0812">Transmembrane</keyword>
<dbReference type="EMBL" id="RRYP01004717">
    <property type="protein sequence ID" value="TNV82643.1"/>
    <property type="molecule type" value="Genomic_DNA"/>
</dbReference>
<evidence type="ECO:0000256" key="1">
    <source>
        <dbReference type="SAM" id="Phobius"/>
    </source>
</evidence>
<feature type="transmembrane region" description="Helical" evidence="1">
    <location>
        <begin position="33"/>
        <end position="60"/>
    </location>
</feature>
<reference evidence="2" key="1">
    <citation type="submission" date="2019-06" db="EMBL/GenBank/DDBJ databases">
        <authorList>
            <person name="Zheng W."/>
        </authorList>
    </citation>
    <scope>NUCLEOTIDE SEQUENCE</scope>
    <source>
        <strain evidence="2">QDHG01</strain>
    </source>
</reference>
<keyword evidence="1" id="KW-1133">Transmembrane helix</keyword>
<dbReference type="Proteomes" id="UP000785679">
    <property type="component" value="Unassembled WGS sequence"/>
</dbReference>
<evidence type="ECO:0000313" key="2">
    <source>
        <dbReference type="EMBL" id="TNV82643.1"/>
    </source>
</evidence>
<gene>
    <name evidence="2" type="ORF">FGO68_gene13420</name>
</gene>
<evidence type="ECO:0000313" key="3">
    <source>
        <dbReference type="Proteomes" id="UP000785679"/>
    </source>
</evidence>
<dbReference type="AlphaFoldDB" id="A0A8J8NW41"/>
<name>A0A8J8NW41_HALGN</name>
<proteinExistence type="predicted"/>
<protein>
    <submittedName>
        <fullName evidence="2">Uncharacterized protein</fullName>
    </submittedName>
</protein>
<keyword evidence="1" id="KW-0472">Membrane</keyword>
<organism evidence="2 3">
    <name type="scientific">Halteria grandinella</name>
    <dbReference type="NCBI Taxonomy" id="5974"/>
    <lineage>
        <taxon>Eukaryota</taxon>
        <taxon>Sar</taxon>
        <taxon>Alveolata</taxon>
        <taxon>Ciliophora</taxon>
        <taxon>Intramacronucleata</taxon>
        <taxon>Spirotrichea</taxon>
        <taxon>Stichotrichia</taxon>
        <taxon>Sporadotrichida</taxon>
        <taxon>Halteriidae</taxon>
        <taxon>Halteria</taxon>
    </lineage>
</organism>
<comment type="caution">
    <text evidence="2">The sequence shown here is derived from an EMBL/GenBank/DDBJ whole genome shotgun (WGS) entry which is preliminary data.</text>
</comment>
<sequence>MNLYLCLFYNFLFIFLLFDFVLAQVNVAKYLQLFFFFALLLHFLPCLFCFFSLWQLIFLWRLRCRLKFLWQLLCRLICLRPLQQLYQPRFLLQQRQIIMD</sequence>
<accession>A0A8J8NW41</accession>
<keyword evidence="3" id="KW-1185">Reference proteome</keyword>